<sequence>MKTALGHLKVLDLTRILAGPWATQNLADMGAEVVKVERPGVGDDTRGWGPPFVKDRDGRDSTDAGYFMCTNRGKKSITIDLASPEGQQIVRDLAKDADVLVENYKVGTLARYGLSYEDLQSLNPRLVYCSITGFGQTGPYSSLPGYDFVFQGMGGLMSVTGQADDEPGGGPVKSGIAITDLLTGMYATAAILAALEHRNVSGRGQYIDMALLDCVVAVTSNQALNYFLSGKMPKRLGNAHPNMVPYQVFRCKEGDVIVAVGNDRQYAAFCRVIGRPDLGDDPRYKTVEMRVRNRSELIPEIARTMLTKTMSEWVGVLEPAQVPCGPINNMQQVFEDPQVRHREMKVSLPHSLGGVVPGLANPMRFSDTPIRYEKAAPTLGEHTEEVLSHKLGLSAERIAELREQGVL</sequence>
<dbReference type="GO" id="GO:0008410">
    <property type="term" value="F:CoA-transferase activity"/>
    <property type="evidence" value="ECO:0007669"/>
    <property type="project" value="TreeGrafter"/>
</dbReference>
<organism evidence="2 3">
    <name type="scientific">Noviherbaspirillum sedimenti</name>
    <dbReference type="NCBI Taxonomy" id="2320865"/>
    <lineage>
        <taxon>Bacteria</taxon>
        <taxon>Pseudomonadati</taxon>
        <taxon>Pseudomonadota</taxon>
        <taxon>Betaproteobacteria</taxon>
        <taxon>Burkholderiales</taxon>
        <taxon>Oxalobacteraceae</taxon>
        <taxon>Noviherbaspirillum</taxon>
    </lineage>
</organism>
<protein>
    <submittedName>
        <fullName evidence="2">CoA transferase</fullName>
    </submittedName>
</protein>
<dbReference type="RefSeq" id="WP_119785923.1">
    <property type="nucleotide sequence ID" value="NZ_QYUQ01000002.1"/>
</dbReference>
<dbReference type="InterPro" id="IPR023606">
    <property type="entry name" value="CoA-Trfase_III_dom_1_sf"/>
</dbReference>
<dbReference type="InterPro" id="IPR044855">
    <property type="entry name" value="CoA-Trfase_III_dom3_sf"/>
</dbReference>
<reference evidence="3" key="1">
    <citation type="submission" date="2018-09" db="EMBL/GenBank/DDBJ databases">
        <authorList>
            <person name="Zhu H."/>
        </authorList>
    </citation>
    <scope>NUCLEOTIDE SEQUENCE [LARGE SCALE GENOMIC DNA]</scope>
    <source>
        <strain evidence="3">K1S02-23</strain>
    </source>
</reference>
<dbReference type="InterPro" id="IPR003673">
    <property type="entry name" value="CoA-Trfase_fam_III"/>
</dbReference>
<evidence type="ECO:0000313" key="3">
    <source>
        <dbReference type="Proteomes" id="UP000266327"/>
    </source>
</evidence>
<dbReference type="PANTHER" id="PTHR48207">
    <property type="entry name" value="SUCCINATE--HYDROXYMETHYLGLUTARATE COA-TRANSFERASE"/>
    <property type="match status" value="1"/>
</dbReference>
<keyword evidence="3" id="KW-1185">Reference proteome</keyword>
<keyword evidence="1 2" id="KW-0808">Transferase</keyword>
<dbReference type="Gene3D" id="3.30.1540.10">
    <property type="entry name" value="formyl-coa transferase, domain 3"/>
    <property type="match status" value="1"/>
</dbReference>
<dbReference type="PANTHER" id="PTHR48207:SF3">
    <property type="entry name" value="SUCCINATE--HYDROXYMETHYLGLUTARATE COA-TRANSFERASE"/>
    <property type="match status" value="1"/>
</dbReference>
<dbReference type="Gene3D" id="3.40.50.10540">
    <property type="entry name" value="Crotonobetainyl-coa:carnitine coa-transferase, domain 1"/>
    <property type="match status" value="1"/>
</dbReference>
<proteinExistence type="predicted"/>
<dbReference type="EMBL" id="QYUQ01000002">
    <property type="protein sequence ID" value="RJG02422.1"/>
    <property type="molecule type" value="Genomic_DNA"/>
</dbReference>
<evidence type="ECO:0000256" key="1">
    <source>
        <dbReference type="ARBA" id="ARBA00022679"/>
    </source>
</evidence>
<evidence type="ECO:0000313" key="2">
    <source>
        <dbReference type="EMBL" id="RJG02422.1"/>
    </source>
</evidence>
<dbReference type="AlphaFoldDB" id="A0A3A3G794"/>
<comment type="caution">
    <text evidence="2">The sequence shown here is derived from an EMBL/GenBank/DDBJ whole genome shotgun (WGS) entry which is preliminary data.</text>
</comment>
<dbReference type="Proteomes" id="UP000266327">
    <property type="component" value="Unassembled WGS sequence"/>
</dbReference>
<gene>
    <name evidence="2" type="ORF">D3878_13240</name>
</gene>
<dbReference type="InterPro" id="IPR050483">
    <property type="entry name" value="CoA-transferase_III_domain"/>
</dbReference>
<dbReference type="Pfam" id="PF02515">
    <property type="entry name" value="CoA_transf_3"/>
    <property type="match status" value="1"/>
</dbReference>
<dbReference type="SUPFAM" id="SSF89796">
    <property type="entry name" value="CoA-transferase family III (CaiB/BaiF)"/>
    <property type="match status" value="1"/>
</dbReference>
<accession>A0A3A3G794</accession>
<name>A0A3A3G794_9BURK</name>
<dbReference type="OrthoDB" id="8523055at2"/>